<sequence length="167" mass="18203">MTTSEPNQETVSTENLLSESAIADAQVETATAVTYAEEIETVIASMAVDQKVMVGQNEAGGHLWKFKYGSVEVLVQLTGEMEDDTLTVWAFVLQLPAKNEAQLMRKLLEMNWLSTLESHFAIVDSQVAVLSTRTIAEISAGEISRAITIVATIADDHDDLLQAEFGL</sequence>
<dbReference type="RefSeq" id="WP_096831743.1">
    <property type="nucleotide sequence ID" value="NZ_NXIB02000045.1"/>
</dbReference>
<evidence type="ECO:0000313" key="1">
    <source>
        <dbReference type="EMBL" id="PHX55657.1"/>
    </source>
</evidence>
<gene>
    <name evidence="1" type="ORF">CP500_009610</name>
</gene>
<comment type="caution">
    <text evidence="1">The sequence shown here is derived from an EMBL/GenBank/DDBJ whole genome shotgun (WGS) entry which is preliminary data.</text>
</comment>
<dbReference type="Pfam" id="PF10722">
    <property type="entry name" value="YbjN"/>
    <property type="match status" value="1"/>
</dbReference>
<dbReference type="CDD" id="cd17036">
    <property type="entry name" value="T3SC_YbjN-like_1"/>
    <property type="match status" value="1"/>
</dbReference>
<protein>
    <submittedName>
        <fullName evidence="1">YbjN domain-containing protein</fullName>
    </submittedName>
</protein>
<dbReference type="Proteomes" id="UP000226442">
    <property type="component" value="Unassembled WGS sequence"/>
</dbReference>
<reference evidence="1" key="1">
    <citation type="submission" date="2017-10" db="EMBL/GenBank/DDBJ databases">
        <title>Draft genome sequence of the planktic cyanobacteria Tychonema bourrellyi isolated from alpine lentic freshwater.</title>
        <authorList>
            <person name="Tett A."/>
            <person name="Armanini F."/>
            <person name="Asnicar F."/>
            <person name="Boscaini A."/>
            <person name="Pasolli E."/>
            <person name="Zolfo M."/>
            <person name="Donati C."/>
            <person name="Salmaso N."/>
            <person name="Segata N."/>
        </authorList>
    </citation>
    <scope>NUCLEOTIDE SEQUENCE</scope>
    <source>
        <strain evidence="1">FEM_GT703</strain>
    </source>
</reference>
<organism evidence="1 2">
    <name type="scientific">Tychonema bourrellyi FEM_GT703</name>
    <dbReference type="NCBI Taxonomy" id="2040638"/>
    <lineage>
        <taxon>Bacteria</taxon>
        <taxon>Bacillati</taxon>
        <taxon>Cyanobacteriota</taxon>
        <taxon>Cyanophyceae</taxon>
        <taxon>Oscillatoriophycideae</taxon>
        <taxon>Oscillatoriales</taxon>
        <taxon>Microcoleaceae</taxon>
        <taxon>Tychonema</taxon>
    </lineage>
</organism>
<dbReference type="OrthoDB" id="424058at2"/>
<accession>A0A2G4F2G2</accession>
<name>A0A2G4F2G2_9CYAN</name>
<dbReference type="Gene3D" id="3.30.1460.10">
    <property type="match status" value="1"/>
</dbReference>
<dbReference type="SUPFAM" id="SSF69635">
    <property type="entry name" value="Type III secretory system chaperone-like"/>
    <property type="match status" value="1"/>
</dbReference>
<evidence type="ECO:0000313" key="2">
    <source>
        <dbReference type="Proteomes" id="UP000226442"/>
    </source>
</evidence>
<keyword evidence="2" id="KW-1185">Reference proteome</keyword>
<dbReference type="InterPro" id="IPR019660">
    <property type="entry name" value="Put_sensory_transdc_reg_YbjN"/>
</dbReference>
<proteinExistence type="predicted"/>
<dbReference type="AlphaFoldDB" id="A0A2G4F2G2"/>
<dbReference type="EMBL" id="NXIB02000045">
    <property type="protein sequence ID" value="PHX55657.1"/>
    <property type="molecule type" value="Genomic_DNA"/>
</dbReference>